<dbReference type="AlphaFoldDB" id="A0A2M4D7X0"/>
<organism evidence="1">
    <name type="scientific">Anopheles darlingi</name>
    <name type="common">Mosquito</name>
    <dbReference type="NCBI Taxonomy" id="43151"/>
    <lineage>
        <taxon>Eukaryota</taxon>
        <taxon>Metazoa</taxon>
        <taxon>Ecdysozoa</taxon>
        <taxon>Arthropoda</taxon>
        <taxon>Hexapoda</taxon>
        <taxon>Insecta</taxon>
        <taxon>Pterygota</taxon>
        <taxon>Neoptera</taxon>
        <taxon>Endopterygota</taxon>
        <taxon>Diptera</taxon>
        <taxon>Nematocera</taxon>
        <taxon>Culicoidea</taxon>
        <taxon>Culicidae</taxon>
        <taxon>Anophelinae</taxon>
        <taxon>Anopheles</taxon>
    </lineage>
</organism>
<evidence type="ECO:0000313" key="1">
    <source>
        <dbReference type="EMBL" id="MBW73646.1"/>
    </source>
</evidence>
<name>A0A2M4D7X0_ANODA</name>
<accession>A0A2M4D7X0</accession>
<proteinExistence type="predicted"/>
<sequence>MCFHGAMARKVDKLSFLCSSFCVISCGRQGLASCTFFLMSLQLSSPCGDRVFFSSSTLRLNWSRFGQCQNWPSTVGNEKRLRLMK</sequence>
<protein>
    <submittedName>
        <fullName evidence="1">Putative secreted protein</fullName>
    </submittedName>
</protein>
<dbReference type="EMBL" id="GGFL01009468">
    <property type="protein sequence ID" value="MBW73646.1"/>
    <property type="molecule type" value="Transcribed_RNA"/>
</dbReference>
<reference evidence="1" key="1">
    <citation type="submission" date="2018-01" db="EMBL/GenBank/DDBJ databases">
        <title>An insight into the sialome of Amazonian anophelines.</title>
        <authorList>
            <person name="Ribeiro J.M."/>
            <person name="Scarpassa V."/>
            <person name="Calvo E."/>
        </authorList>
    </citation>
    <scope>NUCLEOTIDE SEQUENCE</scope>
</reference>